<evidence type="ECO:0000256" key="1">
    <source>
        <dbReference type="SAM" id="MobiDB-lite"/>
    </source>
</evidence>
<dbReference type="EMBL" id="SPHZ02000005">
    <property type="protein sequence ID" value="KAF0919339.1"/>
    <property type="molecule type" value="Genomic_DNA"/>
</dbReference>
<reference evidence="2 3" key="1">
    <citation type="submission" date="2019-11" db="EMBL/GenBank/DDBJ databases">
        <title>Whole genome sequence of Oryza granulata.</title>
        <authorList>
            <person name="Li W."/>
        </authorList>
    </citation>
    <scope>NUCLEOTIDE SEQUENCE [LARGE SCALE GENOMIC DNA]</scope>
    <source>
        <strain evidence="3">cv. Menghai</strain>
        <tissue evidence="2">Leaf</tissue>
    </source>
</reference>
<feature type="region of interest" description="Disordered" evidence="1">
    <location>
        <begin position="27"/>
        <end position="62"/>
    </location>
</feature>
<sequence length="62" mass="7250">MSYLYNFLKPHLQIINRHKCRMAKCRNHGSEEEYSQVDPDGVDKVDSSHSRPQARPSTHQLI</sequence>
<evidence type="ECO:0000313" key="3">
    <source>
        <dbReference type="Proteomes" id="UP000479710"/>
    </source>
</evidence>
<accession>A0A6G1E3J3</accession>
<dbReference type="AlphaFoldDB" id="A0A6G1E3J3"/>
<keyword evidence="3" id="KW-1185">Reference proteome</keyword>
<dbReference type="Proteomes" id="UP000479710">
    <property type="component" value="Unassembled WGS sequence"/>
</dbReference>
<organism evidence="2 3">
    <name type="scientific">Oryza meyeriana var. granulata</name>
    <dbReference type="NCBI Taxonomy" id="110450"/>
    <lineage>
        <taxon>Eukaryota</taxon>
        <taxon>Viridiplantae</taxon>
        <taxon>Streptophyta</taxon>
        <taxon>Embryophyta</taxon>
        <taxon>Tracheophyta</taxon>
        <taxon>Spermatophyta</taxon>
        <taxon>Magnoliopsida</taxon>
        <taxon>Liliopsida</taxon>
        <taxon>Poales</taxon>
        <taxon>Poaceae</taxon>
        <taxon>BOP clade</taxon>
        <taxon>Oryzoideae</taxon>
        <taxon>Oryzeae</taxon>
        <taxon>Oryzinae</taxon>
        <taxon>Oryza</taxon>
        <taxon>Oryza meyeriana</taxon>
    </lineage>
</organism>
<gene>
    <name evidence="2" type="ORF">E2562_029199</name>
</gene>
<proteinExistence type="predicted"/>
<evidence type="ECO:0000313" key="2">
    <source>
        <dbReference type="EMBL" id="KAF0919339.1"/>
    </source>
</evidence>
<name>A0A6G1E3J3_9ORYZ</name>
<protein>
    <submittedName>
        <fullName evidence="2">Uncharacterized protein</fullName>
    </submittedName>
</protein>
<comment type="caution">
    <text evidence="2">The sequence shown here is derived from an EMBL/GenBank/DDBJ whole genome shotgun (WGS) entry which is preliminary data.</text>
</comment>